<keyword evidence="8" id="KW-1185">Reference proteome</keyword>
<dbReference type="Proteomes" id="UP000198901">
    <property type="component" value="Unassembled WGS sequence"/>
</dbReference>
<evidence type="ECO:0000256" key="4">
    <source>
        <dbReference type="ARBA" id="ARBA00022989"/>
    </source>
</evidence>
<dbReference type="PANTHER" id="PTHR30238">
    <property type="entry name" value="MEMBRANE BOUND PREDICTED REDOX MODULATOR"/>
    <property type="match status" value="1"/>
</dbReference>
<feature type="transmembrane region" description="Helical" evidence="6">
    <location>
        <begin position="91"/>
        <end position="109"/>
    </location>
</feature>
<evidence type="ECO:0000256" key="5">
    <source>
        <dbReference type="ARBA" id="ARBA00023136"/>
    </source>
</evidence>
<dbReference type="STRING" id="563176.SAMN04488090_3640"/>
<evidence type="ECO:0000256" key="6">
    <source>
        <dbReference type="SAM" id="Phobius"/>
    </source>
</evidence>
<dbReference type="Pfam" id="PF03741">
    <property type="entry name" value="TerC"/>
    <property type="match status" value="1"/>
</dbReference>
<gene>
    <name evidence="7" type="ORF">SAMN04488090_3640</name>
</gene>
<dbReference type="OrthoDB" id="9805314at2"/>
<proteinExistence type="inferred from homology"/>
<feature type="transmembrane region" description="Helical" evidence="6">
    <location>
        <begin position="136"/>
        <end position="159"/>
    </location>
</feature>
<keyword evidence="4 6" id="KW-1133">Transmembrane helix</keyword>
<evidence type="ECO:0000256" key="3">
    <source>
        <dbReference type="ARBA" id="ARBA00022692"/>
    </source>
</evidence>
<feature type="transmembrane region" description="Helical" evidence="6">
    <location>
        <begin position="12"/>
        <end position="38"/>
    </location>
</feature>
<comment type="subcellular location">
    <subcellularLocation>
        <location evidence="1">Membrane</location>
        <topology evidence="1">Multi-pass membrane protein</topology>
    </subcellularLocation>
</comment>
<dbReference type="AlphaFoldDB" id="A0A1G9U2Z5"/>
<dbReference type="GO" id="GO:0016020">
    <property type="term" value="C:membrane"/>
    <property type="evidence" value="ECO:0007669"/>
    <property type="project" value="UniProtKB-SubCell"/>
</dbReference>
<dbReference type="InterPro" id="IPR005496">
    <property type="entry name" value="Integral_membrane_TerC"/>
</dbReference>
<reference evidence="7 8" key="1">
    <citation type="submission" date="2016-10" db="EMBL/GenBank/DDBJ databases">
        <authorList>
            <person name="de Groot N.N."/>
        </authorList>
    </citation>
    <scope>NUCLEOTIDE SEQUENCE [LARGE SCALE GENOMIC DNA]</scope>
    <source>
        <strain evidence="7 8">DSM 21668</strain>
    </source>
</reference>
<evidence type="ECO:0000313" key="7">
    <source>
        <dbReference type="EMBL" id="SDM54004.1"/>
    </source>
</evidence>
<feature type="transmembrane region" description="Helical" evidence="6">
    <location>
        <begin position="223"/>
        <end position="242"/>
    </location>
</feature>
<dbReference type="PANTHER" id="PTHR30238:SF4">
    <property type="entry name" value="SLL1022 PROTEIN"/>
    <property type="match status" value="1"/>
</dbReference>
<keyword evidence="3 6" id="KW-0812">Transmembrane</keyword>
<dbReference type="RefSeq" id="WP_093205538.1">
    <property type="nucleotide sequence ID" value="NZ_FNGS01000007.1"/>
</dbReference>
<organism evidence="7 8">
    <name type="scientific">Siphonobacter aquaeclarae</name>
    <dbReference type="NCBI Taxonomy" id="563176"/>
    <lineage>
        <taxon>Bacteria</taxon>
        <taxon>Pseudomonadati</taxon>
        <taxon>Bacteroidota</taxon>
        <taxon>Cytophagia</taxon>
        <taxon>Cytophagales</taxon>
        <taxon>Cytophagaceae</taxon>
        <taxon>Siphonobacter</taxon>
    </lineage>
</organism>
<feature type="transmembrane region" description="Helical" evidence="6">
    <location>
        <begin position="50"/>
        <end position="71"/>
    </location>
</feature>
<evidence type="ECO:0000256" key="2">
    <source>
        <dbReference type="ARBA" id="ARBA00007511"/>
    </source>
</evidence>
<accession>A0A1G9U2Z5</accession>
<protein>
    <submittedName>
        <fullName evidence="7">Membrane protein TerC, possibly involved in tellurium resistance</fullName>
    </submittedName>
</protein>
<keyword evidence="5 6" id="KW-0472">Membrane</keyword>
<sequence length="270" mass="29733">MEFPNLADPAVLISLLTLSFLEIVLGVDNIIFISIIVDKLEAAQQRRARTIGLLLAMVFRICLLFGITSLLKLTSPLFEVPFLHEHGTDNPVGISWKDLILLGGGLFLVGKSTLEIHHKLEDSAAEGTGMAKYSKLSLIIVQIVLVDAVFSIDSILTAVGLVENVWIMIIAVVLSMGVMLAFSGVIADFINRNPTLQILALSFLIAIGIMLVAEAFHQEVSKTYLYTAMAFSLVVELINMRLRRNIDMVKLNEKLPDYADFGEKDDESKS</sequence>
<feature type="transmembrane region" description="Helical" evidence="6">
    <location>
        <begin position="165"/>
        <end position="186"/>
    </location>
</feature>
<name>A0A1G9U2Z5_9BACT</name>
<feature type="transmembrane region" description="Helical" evidence="6">
    <location>
        <begin position="198"/>
        <end position="217"/>
    </location>
</feature>
<dbReference type="EMBL" id="FNGS01000007">
    <property type="protein sequence ID" value="SDM54004.1"/>
    <property type="molecule type" value="Genomic_DNA"/>
</dbReference>
<evidence type="ECO:0000256" key="1">
    <source>
        <dbReference type="ARBA" id="ARBA00004141"/>
    </source>
</evidence>
<comment type="similarity">
    <text evidence="2">Belongs to the TerC family.</text>
</comment>
<evidence type="ECO:0000313" key="8">
    <source>
        <dbReference type="Proteomes" id="UP000198901"/>
    </source>
</evidence>